<proteinExistence type="predicted"/>
<keyword evidence="1" id="KW-1185">Reference proteome</keyword>
<accession>A0A0N5CA74</accession>
<evidence type="ECO:0000313" key="1">
    <source>
        <dbReference type="Proteomes" id="UP000046392"/>
    </source>
</evidence>
<protein>
    <submittedName>
        <fullName evidence="2">Uncharacterized protein</fullName>
    </submittedName>
</protein>
<organism evidence="1 2">
    <name type="scientific">Strongyloides papillosus</name>
    <name type="common">Intestinal threadworm</name>
    <dbReference type="NCBI Taxonomy" id="174720"/>
    <lineage>
        <taxon>Eukaryota</taxon>
        <taxon>Metazoa</taxon>
        <taxon>Ecdysozoa</taxon>
        <taxon>Nematoda</taxon>
        <taxon>Chromadorea</taxon>
        <taxon>Rhabditida</taxon>
        <taxon>Tylenchina</taxon>
        <taxon>Panagrolaimomorpha</taxon>
        <taxon>Strongyloidoidea</taxon>
        <taxon>Strongyloididae</taxon>
        <taxon>Strongyloides</taxon>
    </lineage>
</organism>
<dbReference type="AlphaFoldDB" id="A0A0N5CA74"/>
<name>A0A0N5CA74_STREA</name>
<dbReference type="Proteomes" id="UP000046392">
    <property type="component" value="Unplaced"/>
</dbReference>
<dbReference type="WBParaSite" id="SPAL_0001479800.1">
    <property type="protein sequence ID" value="SPAL_0001479800.1"/>
    <property type="gene ID" value="SPAL_0001479800"/>
</dbReference>
<evidence type="ECO:0000313" key="2">
    <source>
        <dbReference type="WBParaSite" id="SPAL_0001479800.1"/>
    </source>
</evidence>
<sequence length="176" mass="20803">MNFLKLLPYIQLIFITVIFCNCYKFNCQSRYVWKKKCFLFLSVTEESYRHAFLCLVPTNLKKRLLQYTAVDRFKSVGLLNSTNTLLGQTLTKQNLLCIAAAFDFKPRKLSGVYVFQNKNAVRYYNRNSDVDKNGRKIRKGSSEYLRMSWSDYTRNMEHNKHFMKKMGCLNTCSSFK</sequence>
<reference evidence="2" key="1">
    <citation type="submission" date="2017-02" db="UniProtKB">
        <authorList>
            <consortium name="WormBaseParasite"/>
        </authorList>
    </citation>
    <scope>IDENTIFICATION</scope>
</reference>